<comment type="caution">
    <text evidence="2">The sequence shown here is derived from an EMBL/GenBank/DDBJ whole genome shotgun (WGS) entry which is preliminary data.</text>
</comment>
<evidence type="ECO:0000256" key="1">
    <source>
        <dbReference type="SAM" id="MobiDB-lite"/>
    </source>
</evidence>
<dbReference type="Proteomes" id="UP000177309">
    <property type="component" value="Unassembled WGS sequence"/>
</dbReference>
<protein>
    <submittedName>
        <fullName evidence="2">Uncharacterized protein</fullName>
    </submittedName>
</protein>
<reference evidence="2 3" key="1">
    <citation type="journal article" date="2016" name="Nat. Commun.">
        <title>Thousands of microbial genomes shed light on interconnected biogeochemical processes in an aquifer system.</title>
        <authorList>
            <person name="Anantharaman K."/>
            <person name="Brown C.T."/>
            <person name="Hug L.A."/>
            <person name="Sharon I."/>
            <person name="Castelle C.J."/>
            <person name="Probst A.J."/>
            <person name="Thomas B.C."/>
            <person name="Singh A."/>
            <person name="Wilkins M.J."/>
            <person name="Karaoz U."/>
            <person name="Brodie E.L."/>
            <person name="Williams K.H."/>
            <person name="Hubbard S.S."/>
            <person name="Banfield J.F."/>
        </authorList>
    </citation>
    <scope>NUCLEOTIDE SEQUENCE [LARGE SCALE GENOMIC DNA]</scope>
</reference>
<dbReference type="AlphaFoldDB" id="A0A1F4TN04"/>
<gene>
    <name evidence="2" type="ORF">A2462_01350</name>
</gene>
<organism evidence="2 3">
    <name type="scientific">candidate division WOR-1 bacterium RIFOXYC2_FULL_41_25</name>
    <dbReference type="NCBI Taxonomy" id="1802586"/>
    <lineage>
        <taxon>Bacteria</taxon>
        <taxon>Bacillati</taxon>
        <taxon>Saganbacteria</taxon>
    </lineage>
</organism>
<evidence type="ECO:0000313" key="3">
    <source>
        <dbReference type="Proteomes" id="UP000177309"/>
    </source>
</evidence>
<sequence length="391" mass="42021">MSNGIYPIAVDGKFAGVYDYKQQQCRTATPLEEAAYDLTAPKIKTTTISFSLTAVATPAKRKQEASMWRKISQTSLMIVDKLWNGSTSTARATGCGGSSEPAPLGDAGINLPSGDAGNIPVTPIKPSNLEGGRFGNSNVNDFVVDLNIPAVYFKDVVAKGGSVYIELYSNPQLIDPKLIDPKNPGSVKIPCKAGALRLTSKTNNTQTDAHVWPAGDSGTAVKDGGSSADLKSSDAGVGEAQNSYDAFKPISSDAFIPASPDAGVAADAFVPIKPDSTPHTDPFDNINWLPVLIQSMTLSHNGNVNKNLYPDQTEKTNNFLSAFCKPSDQQPTVRFKVDPKFYTQYLDKAQSQAKTLSARLRVPVSLDKNMWYPNSEYILALQGRIITETHP</sequence>
<dbReference type="EMBL" id="MEUI01000026">
    <property type="protein sequence ID" value="OGC33900.1"/>
    <property type="molecule type" value="Genomic_DNA"/>
</dbReference>
<name>A0A1F4TN04_UNCSA</name>
<accession>A0A1F4TN04</accession>
<evidence type="ECO:0000313" key="2">
    <source>
        <dbReference type="EMBL" id="OGC33900.1"/>
    </source>
</evidence>
<feature type="region of interest" description="Disordered" evidence="1">
    <location>
        <begin position="206"/>
        <end position="234"/>
    </location>
</feature>
<proteinExistence type="predicted"/>